<accession>A0A1Y2HZX2</accession>
<dbReference type="EMBL" id="MCFL01000003">
    <property type="protein sequence ID" value="ORZ40140.1"/>
    <property type="molecule type" value="Genomic_DNA"/>
</dbReference>
<protein>
    <recommendedName>
        <fullName evidence="4">CHCH domain-containing protein</fullName>
    </recommendedName>
</protein>
<organism evidence="2 3">
    <name type="scientific">Catenaria anguillulae PL171</name>
    <dbReference type="NCBI Taxonomy" id="765915"/>
    <lineage>
        <taxon>Eukaryota</taxon>
        <taxon>Fungi</taxon>
        <taxon>Fungi incertae sedis</taxon>
        <taxon>Blastocladiomycota</taxon>
        <taxon>Blastocladiomycetes</taxon>
        <taxon>Blastocladiales</taxon>
        <taxon>Catenariaceae</taxon>
        <taxon>Catenaria</taxon>
    </lineage>
</organism>
<dbReference type="PANTHER" id="PTHR13639">
    <property type="entry name" value="CYTOCHROME C OXIDASE ASSEMBLY FACTOR 4 HOMOLOG, MITOCHONDRIAL"/>
    <property type="match status" value="1"/>
</dbReference>
<reference evidence="2 3" key="1">
    <citation type="submission" date="2016-07" db="EMBL/GenBank/DDBJ databases">
        <title>Pervasive Adenine N6-methylation of Active Genes in Fungi.</title>
        <authorList>
            <consortium name="DOE Joint Genome Institute"/>
            <person name="Mondo S.J."/>
            <person name="Dannebaum R.O."/>
            <person name="Kuo R.C."/>
            <person name="Labutti K."/>
            <person name="Haridas S."/>
            <person name="Kuo A."/>
            <person name="Salamov A."/>
            <person name="Ahrendt S.R."/>
            <person name="Lipzen A."/>
            <person name="Sullivan W."/>
            <person name="Andreopoulos W.B."/>
            <person name="Clum A."/>
            <person name="Lindquist E."/>
            <person name="Daum C."/>
            <person name="Ramamoorthy G.K."/>
            <person name="Gryganskyi A."/>
            <person name="Culley D."/>
            <person name="Magnuson J.K."/>
            <person name="James T.Y."/>
            <person name="O'Malley M.A."/>
            <person name="Stajich J.E."/>
            <person name="Spatafora J.W."/>
            <person name="Visel A."/>
            <person name="Grigoriev I.V."/>
        </authorList>
    </citation>
    <scope>NUCLEOTIDE SEQUENCE [LARGE SCALE GENOMIC DNA]</scope>
    <source>
        <strain evidence="2 3">PL171</strain>
    </source>
</reference>
<dbReference type="OrthoDB" id="5586401at2759"/>
<keyword evidence="3" id="KW-1185">Reference proteome</keyword>
<evidence type="ECO:0000313" key="3">
    <source>
        <dbReference type="Proteomes" id="UP000193411"/>
    </source>
</evidence>
<dbReference type="PANTHER" id="PTHR13639:SF2">
    <property type="entry name" value="CYTOCHROME C OXIDASE ASSEMBLY FACTOR 4 HOMOLOG, MITOCHONDRIAL"/>
    <property type="match status" value="1"/>
</dbReference>
<dbReference type="AlphaFoldDB" id="A0A1Y2HZX2"/>
<dbReference type="InterPro" id="IPR039870">
    <property type="entry name" value="Coa4-like"/>
</dbReference>
<dbReference type="GO" id="GO:0033617">
    <property type="term" value="P:mitochondrial respiratory chain complex IV assembly"/>
    <property type="evidence" value="ECO:0007669"/>
    <property type="project" value="InterPro"/>
</dbReference>
<dbReference type="Proteomes" id="UP000193411">
    <property type="component" value="Unassembled WGS sequence"/>
</dbReference>
<sequence length="77" mass="8874">MSSASPKGQREHGQAVQDDEEDPYDARIRRSGCASEHEALQDCHFATKDYRKCTQQLLAFKECWKRTHPPDNLNDPK</sequence>
<proteinExistence type="predicted"/>
<name>A0A1Y2HZX2_9FUNG</name>
<evidence type="ECO:0000256" key="1">
    <source>
        <dbReference type="SAM" id="MobiDB-lite"/>
    </source>
</evidence>
<dbReference type="STRING" id="765915.A0A1Y2HZX2"/>
<feature type="region of interest" description="Disordered" evidence="1">
    <location>
        <begin position="1"/>
        <end position="30"/>
    </location>
</feature>
<dbReference type="GO" id="GO:0005758">
    <property type="term" value="C:mitochondrial intermembrane space"/>
    <property type="evidence" value="ECO:0007669"/>
    <property type="project" value="InterPro"/>
</dbReference>
<evidence type="ECO:0000313" key="2">
    <source>
        <dbReference type="EMBL" id="ORZ40140.1"/>
    </source>
</evidence>
<comment type="caution">
    <text evidence="2">The sequence shown here is derived from an EMBL/GenBank/DDBJ whole genome shotgun (WGS) entry which is preliminary data.</text>
</comment>
<gene>
    <name evidence="2" type="ORF">BCR44DRAFT_36968</name>
</gene>
<evidence type="ECO:0008006" key="4">
    <source>
        <dbReference type="Google" id="ProtNLM"/>
    </source>
</evidence>